<reference evidence="2" key="1">
    <citation type="journal article" date="2022" name="Mol. Ecol. Resour.">
        <title>The genomes of chicory, endive, great burdock and yacon provide insights into Asteraceae palaeo-polyploidization history and plant inulin production.</title>
        <authorList>
            <person name="Fan W."/>
            <person name="Wang S."/>
            <person name="Wang H."/>
            <person name="Wang A."/>
            <person name="Jiang F."/>
            <person name="Liu H."/>
            <person name="Zhao H."/>
            <person name="Xu D."/>
            <person name="Zhang Y."/>
        </authorList>
    </citation>
    <scope>NUCLEOTIDE SEQUENCE [LARGE SCALE GENOMIC DNA]</scope>
    <source>
        <strain evidence="2">cv. Yunnan</strain>
    </source>
</reference>
<accession>A0ACB9C8W4</accession>
<reference evidence="1 2" key="2">
    <citation type="journal article" date="2022" name="Mol. Ecol. Resour.">
        <title>The genomes of chicory, endive, great burdock and yacon provide insights into Asteraceae paleo-polyploidization history and plant inulin production.</title>
        <authorList>
            <person name="Fan W."/>
            <person name="Wang S."/>
            <person name="Wang H."/>
            <person name="Wang A."/>
            <person name="Jiang F."/>
            <person name="Liu H."/>
            <person name="Zhao H."/>
            <person name="Xu D."/>
            <person name="Zhang Y."/>
        </authorList>
    </citation>
    <scope>NUCLEOTIDE SEQUENCE [LARGE SCALE GENOMIC DNA]</scope>
    <source>
        <strain evidence="2">cv. Yunnan</strain>
        <tissue evidence="1">Leaves</tissue>
    </source>
</reference>
<evidence type="ECO:0000313" key="2">
    <source>
        <dbReference type="Proteomes" id="UP001056120"/>
    </source>
</evidence>
<keyword evidence="2" id="KW-1185">Reference proteome</keyword>
<proteinExistence type="predicted"/>
<protein>
    <submittedName>
        <fullName evidence="1">Uncharacterized protein</fullName>
    </submittedName>
</protein>
<dbReference type="EMBL" id="CM042038">
    <property type="protein sequence ID" value="KAI3730678.1"/>
    <property type="molecule type" value="Genomic_DNA"/>
</dbReference>
<sequence length="94" mass="11013">MLIIILCFWQNWIVFCCVDINRRIKVIQFKRYKAKDLDLHNHGLVSHICWISCVGVKSGGRRCYAQLGQVVIDVKFSVSVKTFLRLIVDTTKQW</sequence>
<evidence type="ECO:0000313" key="1">
    <source>
        <dbReference type="EMBL" id="KAI3730678.1"/>
    </source>
</evidence>
<name>A0ACB9C8W4_9ASTR</name>
<gene>
    <name evidence="1" type="ORF">L1987_61851</name>
</gene>
<dbReference type="Proteomes" id="UP001056120">
    <property type="component" value="Linkage Group LG21"/>
</dbReference>
<organism evidence="1 2">
    <name type="scientific">Smallanthus sonchifolius</name>
    <dbReference type="NCBI Taxonomy" id="185202"/>
    <lineage>
        <taxon>Eukaryota</taxon>
        <taxon>Viridiplantae</taxon>
        <taxon>Streptophyta</taxon>
        <taxon>Embryophyta</taxon>
        <taxon>Tracheophyta</taxon>
        <taxon>Spermatophyta</taxon>
        <taxon>Magnoliopsida</taxon>
        <taxon>eudicotyledons</taxon>
        <taxon>Gunneridae</taxon>
        <taxon>Pentapetalae</taxon>
        <taxon>asterids</taxon>
        <taxon>campanulids</taxon>
        <taxon>Asterales</taxon>
        <taxon>Asteraceae</taxon>
        <taxon>Asteroideae</taxon>
        <taxon>Heliantheae alliance</taxon>
        <taxon>Millerieae</taxon>
        <taxon>Smallanthus</taxon>
    </lineage>
</organism>
<comment type="caution">
    <text evidence="1">The sequence shown here is derived from an EMBL/GenBank/DDBJ whole genome shotgun (WGS) entry which is preliminary data.</text>
</comment>